<reference evidence="5" key="3">
    <citation type="submission" date="2025-09" db="UniProtKB">
        <authorList>
            <consortium name="Ensembl"/>
        </authorList>
    </citation>
    <scope>IDENTIFICATION</scope>
</reference>
<dbReference type="GO" id="GO:0016559">
    <property type="term" value="P:peroxisome fission"/>
    <property type="evidence" value="ECO:0007669"/>
    <property type="project" value="InterPro"/>
</dbReference>
<dbReference type="PANTHER" id="PTHR20990">
    <property type="entry name" value="PEROXISOMAL BIOGENESIS FACTOR 11"/>
    <property type="match status" value="1"/>
</dbReference>
<dbReference type="OMA" id="PRSECCH"/>
<dbReference type="STRING" id="7897.ENSLACP00000003324"/>
<organism evidence="5 6">
    <name type="scientific">Latimeria chalumnae</name>
    <name type="common">Coelacanth</name>
    <dbReference type="NCBI Taxonomy" id="7897"/>
    <lineage>
        <taxon>Eukaryota</taxon>
        <taxon>Metazoa</taxon>
        <taxon>Chordata</taxon>
        <taxon>Craniata</taxon>
        <taxon>Vertebrata</taxon>
        <taxon>Euteleostomi</taxon>
        <taxon>Coelacanthiformes</taxon>
        <taxon>Coelacanthidae</taxon>
        <taxon>Latimeria</taxon>
    </lineage>
</organism>
<gene>
    <name evidence="5" type="primary">PEX11G</name>
</gene>
<dbReference type="FunCoup" id="H3A103">
    <property type="interactions" value="94"/>
</dbReference>
<dbReference type="AlphaFoldDB" id="H3A103"/>
<proteinExistence type="predicted"/>
<dbReference type="EMBL" id="AFYH01190467">
    <property type="status" value="NOT_ANNOTATED_CDS"/>
    <property type="molecule type" value="Genomic_DNA"/>
</dbReference>
<name>H3A103_LATCH</name>
<dbReference type="GeneTree" id="ENSGT00390000000427"/>
<dbReference type="EMBL" id="AFYH01190469">
    <property type="status" value="NOT_ANNOTATED_CDS"/>
    <property type="molecule type" value="Genomic_DNA"/>
</dbReference>
<keyword evidence="6" id="KW-1185">Reference proteome</keyword>
<evidence type="ECO:0000313" key="6">
    <source>
        <dbReference type="Proteomes" id="UP000008672"/>
    </source>
</evidence>
<evidence type="ECO:0000256" key="3">
    <source>
        <dbReference type="ARBA" id="ARBA00046271"/>
    </source>
</evidence>
<dbReference type="GO" id="GO:0005778">
    <property type="term" value="C:peroxisomal membrane"/>
    <property type="evidence" value="ECO:0007669"/>
    <property type="project" value="UniProtKB-SubCell"/>
</dbReference>
<accession>H3A103</accession>
<evidence type="ECO:0000313" key="5">
    <source>
        <dbReference type="Ensembl" id="ENSLACP00000003324.1"/>
    </source>
</evidence>
<dbReference type="InterPro" id="IPR008733">
    <property type="entry name" value="PEX11"/>
</dbReference>
<dbReference type="EMBL" id="AFYH01190468">
    <property type="status" value="NOT_ANNOTATED_CDS"/>
    <property type="molecule type" value="Genomic_DNA"/>
</dbReference>
<keyword evidence="4" id="KW-0812">Transmembrane</keyword>
<comment type="subcellular location">
    <subcellularLocation>
        <location evidence="3">Peroxisome membrane</location>
    </subcellularLocation>
</comment>
<evidence type="ECO:0000256" key="1">
    <source>
        <dbReference type="ARBA" id="ARBA00023136"/>
    </source>
</evidence>
<dbReference type="HOGENOM" id="CLU_100620_0_0_1"/>
<dbReference type="PANTHER" id="PTHR20990:SF1">
    <property type="entry name" value="PEROXISOMAL MEMBRANE PROTEIN 11C"/>
    <property type="match status" value="1"/>
</dbReference>
<dbReference type="Pfam" id="PF05648">
    <property type="entry name" value="PEX11"/>
    <property type="match status" value="1"/>
</dbReference>
<keyword evidence="2" id="KW-0576">Peroxisome</keyword>
<keyword evidence="1 4" id="KW-0472">Membrane</keyword>
<dbReference type="Ensembl" id="ENSLACT00000003354.1">
    <property type="protein sequence ID" value="ENSLACP00000003324.1"/>
    <property type="gene ID" value="ENSLACG00000002972.1"/>
</dbReference>
<evidence type="ECO:0000256" key="2">
    <source>
        <dbReference type="ARBA" id="ARBA00023140"/>
    </source>
</evidence>
<protein>
    <submittedName>
        <fullName evidence="5">Peroxisomal biosis factor 11 gamma</fullName>
    </submittedName>
</protein>
<sequence length="158" mass="17654">QEQDPVIRWISLINNLADQIYYPCEHLAWAADAKIVHTKSEPWWTLSAALWGLSLLLGVLRSLRVLLLLRRKLKAILISFSRESSQLSQGDLRRQVKSEFLNIISSLADLGNAVHWMPPGFLWAGKSPEWLVGLLGLVSSLIGLYHLSKGGGQGETSR</sequence>
<dbReference type="InterPro" id="IPR026510">
    <property type="entry name" value="PEX11C_met"/>
</dbReference>
<keyword evidence="4" id="KW-1133">Transmembrane helix</keyword>
<reference evidence="5" key="2">
    <citation type="submission" date="2025-08" db="UniProtKB">
        <authorList>
            <consortium name="Ensembl"/>
        </authorList>
    </citation>
    <scope>IDENTIFICATION</scope>
</reference>
<dbReference type="Proteomes" id="UP000008672">
    <property type="component" value="Unassembled WGS sequence"/>
</dbReference>
<feature type="transmembrane region" description="Helical" evidence="4">
    <location>
        <begin position="48"/>
        <end position="69"/>
    </location>
</feature>
<reference evidence="6" key="1">
    <citation type="submission" date="2011-08" db="EMBL/GenBank/DDBJ databases">
        <title>The draft genome of Latimeria chalumnae.</title>
        <authorList>
            <person name="Di Palma F."/>
            <person name="Alfoldi J."/>
            <person name="Johnson J."/>
            <person name="Berlin A."/>
            <person name="Gnerre S."/>
            <person name="Jaffe D."/>
            <person name="MacCallum I."/>
            <person name="Young S."/>
            <person name="Walker B.J."/>
            <person name="Lander E."/>
            <person name="Lindblad-Toh K."/>
        </authorList>
    </citation>
    <scope>NUCLEOTIDE SEQUENCE [LARGE SCALE GENOMIC DNA]</scope>
    <source>
        <strain evidence="6">Wild caught</strain>
    </source>
</reference>
<dbReference type="eggNOG" id="KOG4186">
    <property type="taxonomic scope" value="Eukaryota"/>
</dbReference>
<dbReference type="InParanoid" id="H3A103"/>
<evidence type="ECO:0000256" key="4">
    <source>
        <dbReference type="SAM" id="Phobius"/>
    </source>
</evidence>